<accession>A0A9P0KHR5</accession>
<protein>
    <submittedName>
        <fullName evidence="1">Uncharacterized protein</fullName>
    </submittedName>
</protein>
<dbReference type="EMBL" id="CAKOFQ010006822">
    <property type="protein sequence ID" value="CAH1974338.1"/>
    <property type="molecule type" value="Genomic_DNA"/>
</dbReference>
<name>A0A9P0KHR5_ACAOB</name>
<reference evidence="1" key="1">
    <citation type="submission" date="2022-03" db="EMBL/GenBank/DDBJ databases">
        <authorList>
            <person name="Sayadi A."/>
        </authorList>
    </citation>
    <scope>NUCLEOTIDE SEQUENCE</scope>
</reference>
<dbReference type="AlphaFoldDB" id="A0A9P0KHR5"/>
<gene>
    <name evidence="1" type="ORF">ACAOBT_LOCUS11017</name>
</gene>
<proteinExistence type="predicted"/>
<sequence length="36" mass="4252">MQRTDDSEVVFNNGKWSSYTPQQLKRKAIMYENGTQ</sequence>
<evidence type="ECO:0000313" key="2">
    <source>
        <dbReference type="Proteomes" id="UP001152888"/>
    </source>
</evidence>
<dbReference type="Proteomes" id="UP001152888">
    <property type="component" value="Unassembled WGS sequence"/>
</dbReference>
<organism evidence="1 2">
    <name type="scientific">Acanthoscelides obtectus</name>
    <name type="common">Bean weevil</name>
    <name type="synonym">Bruchus obtectus</name>
    <dbReference type="NCBI Taxonomy" id="200917"/>
    <lineage>
        <taxon>Eukaryota</taxon>
        <taxon>Metazoa</taxon>
        <taxon>Ecdysozoa</taxon>
        <taxon>Arthropoda</taxon>
        <taxon>Hexapoda</taxon>
        <taxon>Insecta</taxon>
        <taxon>Pterygota</taxon>
        <taxon>Neoptera</taxon>
        <taxon>Endopterygota</taxon>
        <taxon>Coleoptera</taxon>
        <taxon>Polyphaga</taxon>
        <taxon>Cucujiformia</taxon>
        <taxon>Chrysomeloidea</taxon>
        <taxon>Chrysomelidae</taxon>
        <taxon>Bruchinae</taxon>
        <taxon>Bruchini</taxon>
        <taxon>Acanthoscelides</taxon>
    </lineage>
</organism>
<comment type="caution">
    <text evidence="1">The sequence shown here is derived from an EMBL/GenBank/DDBJ whole genome shotgun (WGS) entry which is preliminary data.</text>
</comment>
<evidence type="ECO:0000313" key="1">
    <source>
        <dbReference type="EMBL" id="CAH1974338.1"/>
    </source>
</evidence>
<keyword evidence="2" id="KW-1185">Reference proteome</keyword>